<name>A0ABT7DV41_9NEIS</name>
<feature type="chain" id="PRO_5046076650" evidence="1">
    <location>
        <begin position="20"/>
        <end position="80"/>
    </location>
</feature>
<organism evidence="2 3">
    <name type="scientific">Parachitinimonas caeni</name>
    <dbReference type="NCBI Taxonomy" id="3031301"/>
    <lineage>
        <taxon>Bacteria</taxon>
        <taxon>Pseudomonadati</taxon>
        <taxon>Pseudomonadota</taxon>
        <taxon>Betaproteobacteria</taxon>
        <taxon>Neisseriales</taxon>
        <taxon>Chitinibacteraceae</taxon>
        <taxon>Parachitinimonas</taxon>
    </lineage>
</organism>
<dbReference type="Proteomes" id="UP001172778">
    <property type="component" value="Unassembled WGS sequence"/>
</dbReference>
<evidence type="ECO:0000256" key="1">
    <source>
        <dbReference type="SAM" id="SignalP"/>
    </source>
</evidence>
<feature type="signal peptide" evidence="1">
    <location>
        <begin position="1"/>
        <end position="19"/>
    </location>
</feature>
<dbReference type="Pfam" id="PF06649">
    <property type="entry name" value="DUF1161"/>
    <property type="match status" value="1"/>
</dbReference>
<protein>
    <submittedName>
        <fullName evidence="2">DUF1161 domain-containing protein</fullName>
    </submittedName>
</protein>
<keyword evidence="3" id="KW-1185">Reference proteome</keyword>
<reference evidence="2" key="1">
    <citation type="submission" date="2023-03" db="EMBL/GenBank/DDBJ databases">
        <title>Chitinimonas shenzhenensis gen. nov., sp. nov., a novel member of family Burkholderiaceae isolated from activated sludge collected in Shen Zhen, China.</title>
        <authorList>
            <person name="Wang X."/>
        </authorList>
    </citation>
    <scope>NUCLEOTIDE SEQUENCE</scope>
    <source>
        <strain evidence="2">DQS-5</strain>
    </source>
</reference>
<gene>
    <name evidence="2" type="ORF">PZA18_07310</name>
</gene>
<evidence type="ECO:0000313" key="3">
    <source>
        <dbReference type="Proteomes" id="UP001172778"/>
    </source>
</evidence>
<dbReference type="InterPro" id="IPR010595">
    <property type="entry name" value="DUF1161"/>
</dbReference>
<comment type="caution">
    <text evidence="2">The sequence shown here is derived from an EMBL/GenBank/DDBJ whole genome shotgun (WGS) entry which is preliminary data.</text>
</comment>
<sequence length="80" mass="8348">MKTVAWALLAVAVCSPALAAKKNCDELKAAVETKMQGKGVKHYELNVVDTGQEGDAKVVGSCEGGTKKVVYKRGAAPAKE</sequence>
<evidence type="ECO:0000313" key="2">
    <source>
        <dbReference type="EMBL" id="MDK2123854.1"/>
    </source>
</evidence>
<accession>A0ABT7DV41</accession>
<dbReference type="RefSeq" id="WP_284100158.1">
    <property type="nucleotide sequence ID" value="NZ_JARRAF010000006.1"/>
</dbReference>
<keyword evidence="1" id="KW-0732">Signal</keyword>
<proteinExistence type="predicted"/>
<dbReference type="EMBL" id="JARRAF010000006">
    <property type="protein sequence ID" value="MDK2123854.1"/>
    <property type="molecule type" value="Genomic_DNA"/>
</dbReference>